<comment type="caution">
    <text evidence="2">The sequence shown here is derived from an EMBL/GenBank/DDBJ whole genome shotgun (WGS) entry which is preliminary data.</text>
</comment>
<dbReference type="Proteomes" id="UP000727407">
    <property type="component" value="Unassembled WGS sequence"/>
</dbReference>
<dbReference type="EMBL" id="QNUK01000300">
    <property type="protein sequence ID" value="KAF5895932.1"/>
    <property type="molecule type" value="Genomic_DNA"/>
</dbReference>
<keyword evidence="3" id="KW-1185">Reference proteome</keyword>
<organism evidence="2 3">
    <name type="scientific">Clarias magur</name>
    <name type="common">Asian catfish</name>
    <name type="synonym">Macropteronotus magur</name>
    <dbReference type="NCBI Taxonomy" id="1594786"/>
    <lineage>
        <taxon>Eukaryota</taxon>
        <taxon>Metazoa</taxon>
        <taxon>Chordata</taxon>
        <taxon>Craniata</taxon>
        <taxon>Vertebrata</taxon>
        <taxon>Euteleostomi</taxon>
        <taxon>Actinopterygii</taxon>
        <taxon>Neopterygii</taxon>
        <taxon>Teleostei</taxon>
        <taxon>Ostariophysi</taxon>
        <taxon>Siluriformes</taxon>
        <taxon>Clariidae</taxon>
        <taxon>Clarias</taxon>
    </lineage>
</organism>
<feature type="compositionally biased region" description="Basic and acidic residues" evidence="1">
    <location>
        <begin position="11"/>
        <end position="21"/>
    </location>
</feature>
<feature type="region of interest" description="Disordered" evidence="1">
    <location>
        <begin position="1"/>
        <end position="33"/>
    </location>
</feature>
<dbReference type="AlphaFoldDB" id="A0A8J4UEK5"/>
<accession>A0A8J4UEK5</accession>
<protein>
    <submittedName>
        <fullName evidence="2">Uncharacterized protein</fullName>
    </submittedName>
</protein>
<gene>
    <name evidence="2" type="ORF">DAT39_014363</name>
</gene>
<sequence>MSSCFQSAGIEIERGEGKDIPHMPQSSSQEVWSRPGSWSLLPLACTELCSRRPTVHGAGPRTDLAALLCLHLKVLSVMVFVETSKGLNQALNP</sequence>
<evidence type="ECO:0000313" key="3">
    <source>
        <dbReference type="Proteomes" id="UP000727407"/>
    </source>
</evidence>
<reference evidence="2" key="1">
    <citation type="submission" date="2020-07" db="EMBL/GenBank/DDBJ databases">
        <title>Clarias magur genome sequencing, assembly and annotation.</title>
        <authorList>
            <person name="Kushwaha B."/>
            <person name="Kumar R."/>
            <person name="Das P."/>
            <person name="Joshi C.G."/>
            <person name="Kumar D."/>
            <person name="Nagpure N.S."/>
            <person name="Pandey M."/>
            <person name="Agarwal S."/>
            <person name="Srivastava S."/>
            <person name="Singh M."/>
            <person name="Sahoo L."/>
            <person name="Jayasankar P."/>
            <person name="Meher P.K."/>
            <person name="Koringa P.G."/>
            <person name="Iquebal M.A."/>
            <person name="Das S.P."/>
            <person name="Bit A."/>
            <person name="Patnaik S."/>
            <person name="Patel N."/>
            <person name="Shah T.M."/>
            <person name="Hinsu A."/>
            <person name="Jena J.K."/>
        </authorList>
    </citation>
    <scope>NUCLEOTIDE SEQUENCE</scope>
    <source>
        <strain evidence="2">CIFAMagur01</strain>
        <tissue evidence="2">Testis</tissue>
    </source>
</reference>
<name>A0A8J4UEK5_CLAMG</name>
<evidence type="ECO:0000256" key="1">
    <source>
        <dbReference type="SAM" id="MobiDB-lite"/>
    </source>
</evidence>
<proteinExistence type="predicted"/>
<evidence type="ECO:0000313" key="2">
    <source>
        <dbReference type="EMBL" id="KAF5895932.1"/>
    </source>
</evidence>